<organism evidence="2 3">
    <name type="scientific">Pontiella agarivorans</name>
    <dbReference type="NCBI Taxonomy" id="3038953"/>
    <lineage>
        <taxon>Bacteria</taxon>
        <taxon>Pseudomonadati</taxon>
        <taxon>Kiritimatiellota</taxon>
        <taxon>Kiritimatiellia</taxon>
        <taxon>Kiritimatiellales</taxon>
        <taxon>Pontiellaceae</taxon>
        <taxon>Pontiella</taxon>
    </lineage>
</organism>
<proteinExistence type="predicted"/>
<feature type="compositionally biased region" description="Polar residues" evidence="1">
    <location>
        <begin position="73"/>
        <end position="85"/>
    </location>
</feature>
<keyword evidence="3" id="KW-1185">Reference proteome</keyword>
<evidence type="ECO:0000313" key="2">
    <source>
        <dbReference type="EMBL" id="MDZ8118500.1"/>
    </source>
</evidence>
<feature type="compositionally biased region" description="Basic and acidic residues" evidence="1">
    <location>
        <begin position="46"/>
        <end position="64"/>
    </location>
</feature>
<evidence type="ECO:0000256" key="1">
    <source>
        <dbReference type="SAM" id="MobiDB-lite"/>
    </source>
</evidence>
<reference evidence="2 3" key="1">
    <citation type="journal article" date="2024" name="Appl. Environ. Microbiol.">
        <title>Pontiella agarivorans sp. nov., a novel marine anaerobic bacterium capable of degrading macroalgal polysaccharides and fixing nitrogen.</title>
        <authorList>
            <person name="Liu N."/>
            <person name="Kivenson V."/>
            <person name="Peng X."/>
            <person name="Cui Z."/>
            <person name="Lankiewicz T.S."/>
            <person name="Gosselin K.M."/>
            <person name="English C.J."/>
            <person name="Blair E.M."/>
            <person name="O'Malley M.A."/>
            <person name="Valentine D.L."/>
        </authorList>
    </citation>
    <scope>NUCLEOTIDE SEQUENCE [LARGE SCALE GENOMIC DNA]</scope>
    <source>
        <strain evidence="2 3">NLcol2</strain>
    </source>
</reference>
<gene>
    <name evidence="2" type="ORF">P9H32_07655</name>
</gene>
<dbReference type="EMBL" id="JARVCO010000010">
    <property type="protein sequence ID" value="MDZ8118500.1"/>
    <property type="molecule type" value="Genomic_DNA"/>
</dbReference>
<feature type="region of interest" description="Disordered" evidence="1">
    <location>
        <begin position="44"/>
        <end position="85"/>
    </location>
</feature>
<comment type="caution">
    <text evidence="2">The sequence shown here is derived from an EMBL/GenBank/DDBJ whole genome shotgun (WGS) entry which is preliminary data.</text>
</comment>
<evidence type="ECO:0000313" key="3">
    <source>
        <dbReference type="Proteomes" id="UP001290861"/>
    </source>
</evidence>
<dbReference type="RefSeq" id="WP_322608299.1">
    <property type="nucleotide sequence ID" value="NZ_JARVCO010000010.1"/>
</dbReference>
<sequence>MEKTDPLRRDALPEHPQNQGVLINFRMQIQTPFFEGFHIHTLGKKSRGEAEKPAREQRALKEKSLSGLGEVNRNVSSADRNPFSY</sequence>
<dbReference type="Proteomes" id="UP001290861">
    <property type="component" value="Unassembled WGS sequence"/>
</dbReference>
<protein>
    <submittedName>
        <fullName evidence="2">Uncharacterized protein</fullName>
    </submittedName>
</protein>
<name>A0ABU5MWF1_9BACT</name>
<accession>A0ABU5MWF1</accession>